<dbReference type="RefSeq" id="WP_003613491.1">
    <property type="nucleotide sequence ID" value="NZ_ADVE02000001.1"/>
</dbReference>
<dbReference type="SUPFAM" id="SSF111283">
    <property type="entry name" value="Putative modulator of DNA gyrase, PmbA/TldD"/>
    <property type="match status" value="1"/>
</dbReference>
<dbReference type="InterPro" id="IPR035068">
    <property type="entry name" value="TldD/PmbA_N"/>
</dbReference>
<evidence type="ECO:0000313" key="4">
    <source>
        <dbReference type="Proteomes" id="UP000230709"/>
    </source>
</evidence>
<dbReference type="STRING" id="595536.GCA_000178815_03139"/>
<dbReference type="AlphaFoldDB" id="A0A2D2CZN1"/>
<dbReference type="EMBL" id="CP023737">
    <property type="protein sequence ID" value="ATQ68190.1"/>
    <property type="molecule type" value="Genomic_DNA"/>
</dbReference>
<dbReference type="InterPro" id="IPR045570">
    <property type="entry name" value="Metalloprtase-TldD/E_cen_dom"/>
</dbReference>
<accession>A0A2D2CZN1</accession>
<reference evidence="4" key="1">
    <citation type="submission" date="2017-10" db="EMBL/GenBank/DDBJ databases">
        <title>Completed PacBio SMRT sequence of Methylosinus trichosporium OB3b reveals presence of a third large plasmid.</title>
        <authorList>
            <person name="Charles T.C."/>
            <person name="Lynch M.D.J."/>
            <person name="Heil J.R."/>
            <person name="Cheng J."/>
        </authorList>
    </citation>
    <scope>NUCLEOTIDE SEQUENCE [LARGE SCALE GENOMIC DNA]</scope>
    <source>
        <strain evidence="4">OB3b</strain>
    </source>
</reference>
<organism evidence="3 4">
    <name type="scientific">Methylosinus trichosporium (strain ATCC 35070 / NCIMB 11131 / UNIQEM 75 / OB3b)</name>
    <dbReference type="NCBI Taxonomy" id="595536"/>
    <lineage>
        <taxon>Bacteria</taxon>
        <taxon>Pseudomonadati</taxon>
        <taxon>Pseudomonadota</taxon>
        <taxon>Alphaproteobacteria</taxon>
        <taxon>Hyphomicrobiales</taxon>
        <taxon>Methylocystaceae</taxon>
        <taxon>Methylosinus</taxon>
    </lineage>
</organism>
<feature type="domain" description="Metalloprotease TldD/E central" evidence="2">
    <location>
        <begin position="129"/>
        <end position="211"/>
    </location>
</feature>
<dbReference type="Pfam" id="PF19290">
    <property type="entry name" value="PmbA_TldD_2nd"/>
    <property type="match status" value="1"/>
</dbReference>
<dbReference type="GO" id="GO:0008237">
    <property type="term" value="F:metallopeptidase activity"/>
    <property type="evidence" value="ECO:0007669"/>
    <property type="project" value="InterPro"/>
</dbReference>
<dbReference type="KEGG" id="mtw:CQW49_10120"/>
<dbReference type="GO" id="GO:0006508">
    <property type="term" value="P:proteolysis"/>
    <property type="evidence" value="ECO:0007669"/>
    <property type="project" value="InterPro"/>
</dbReference>
<keyword evidence="4" id="KW-1185">Reference proteome</keyword>
<dbReference type="PANTHER" id="PTHR43666">
    <property type="entry name" value="TLDD PROTEIN"/>
    <property type="match status" value="1"/>
</dbReference>
<sequence>MFLTRDDVKSLTESLIGRSRADSCTIFVEGSEKHSLRFAGGGATTNVATARAQLRVTSHIGARSGSVSIGGLEREALLRALAHSEEIARMMPEDPEFMAPLGPQNYLAGARYDEATAALGLGDLAEAAGRIIAEGRARGVNMFGFAGSGRRFEAMATSNGLFAYDATTSVDLATTARTMDDLWSGWAGGRAFAASALDAAAIGRRAAEKAAQTAEPVDLEPGKYTVILEPFAVGELARWLLWMMDARAADEGRSFFSAPGGSRIGEKLFDEAITLRSGPQDAIAPEAAFGDEGLAQQPRRWIEKGVLRELKRSRFWAQKTGREAAPAARSFTLEGGTTSLDEMIAGTRRGVLVTRFWYTNMLDPRSLLLTGLTRDGNFLIENGRIVAPARNMRFNESLVHIFSRVAAIGPSVRVSTDMGGDAAISAPPMMVEEFEFSSRSSGI</sequence>
<dbReference type="PANTHER" id="PTHR43666:SF1">
    <property type="entry name" value="CONSERVED PROTEIN"/>
    <property type="match status" value="1"/>
</dbReference>
<dbReference type="InterPro" id="IPR045569">
    <property type="entry name" value="Metalloprtase-TldD/E_C"/>
</dbReference>
<evidence type="ECO:0000313" key="3">
    <source>
        <dbReference type="EMBL" id="ATQ68190.1"/>
    </source>
</evidence>
<dbReference type="Proteomes" id="UP000230709">
    <property type="component" value="Chromosome"/>
</dbReference>
<proteinExistence type="predicted"/>
<gene>
    <name evidence="3" type="ORF">CQW49_10120</name>
</gene>
<feature type="domain" description="Metalloprotease TldD/E C-terminal" evidence="1">
    <location>
        <begin position="221"/>
        <end position="437"/>
    </location>
</feature>
<name>A0A2D2CZN1_METT3</name>
<evidence type="ECO:0000259" key="1">
    <source>
        <dbReference type="Pfam" id="PF19289"/>
    </source>
</evidence>
<protein>
    <submittedName>
        <fullName evidence="3">TldD/PmbA family protein</fullName>
    </submittedName>
</protein>
<dbReference type="Pfam" id="PF19289">
    <property type="entry name" value="PmbA_TldD_3rd"/>
    <property type="match status" value="1"/>
</dbReference>
<evidence type="ECO:0000259" key="2">
    <source>
        <dbReference type="Pfam" id="PF19290"/>
    </source>
</evidence>
<dbReference type="Gene3D" id="3.30.2290.10">
    <property type="entry name" value="PmbA/TldD superfamily"/>
    <property type="match status" value="1"/>
</dbReference>
<dbReference type="InterPro" id="IPR036059">
    <property type="entry name" value="TldD/PmbA_sf"/>
</dbReference>